<feature type="region of interest" description="Disordered" evidence="3">
    <location>
        <begin position="1"/>
        <end position="53"/>
    </location>
</feature>
<evidence type="ECO:0000256" key="2">
    <source>
        <dbReference type="ARBA" id="ARBA00023002"/>
    </source>
</evidence>
<evidence type="ECO:0000313" key="4">
    <source>
        <dbReference type="EMBL" id="TWG27830.1"/>
    </source>
</evidence>
<feature type="compositionally biased region" description="Basic and acidic residues" evidence="3">
    <location>
        <begin position="37"/>
        <end position="53"/>
    </location>
</feature>
<comment type="caution">
    <text evidence="4">The sequence shown here is derived from an EMBL/GenBank/DDBJ whole genome shotgun (WGS) entry which is preliminary data.</text>
</comment>
<dbReference type="PANTHER" id="PTHR48107">
    <property type="entry name" value="NADPH-DEPENDENT ALDEHYDE REDUCTASE-LIKE PROTEIN, CHLOROPLASTIC-RELATED"/>
    <property type="match status" value="1"/>
</dbReference>
<dbReference type="FunFam" id="3.40.50.720:FF:000097">
    <property type="entry name" value="SDR family oxidoreductase"/>
    <property type="match status" value="1"/>
</dbReference>
<name>A0A561WVE6_9ACTN</name>
<proteinExistence type="inferred from homology"/>
<accession>A0A561WVE6</accession>
<dbReference type="PRINTS" id="PR00081">
    <property type="entry name" value="GDHRDH"/>
</dbReference>
<reference evidence="4 5" key="1">
    <citation type="submission" date="2019-06" db="EMBL/GenBank/DDBJ databases">
        <title>Sequencing the genomes of 1000 actinobacteria strains.</title>
        <authorList>
            <person name="Klenk H.-P."/>
        </authorList>
    </citation>
    <scope>NUCLEOTIDE SEQUENCE [LARGE SCALE GENOMIC DNA]</scope>
    <source>
        <strain evidence="4 5">DSM 102131</strain>
    </source>
</reference>
<protein>
    <recommendedName>
        <fullName evidence="6">NAD(P)-dependent dehydrogenase (Short-subunit alcohol dehydrogenase family)</fullName>
    </recommendedName>
</protein>
<dbReference type="EMBL" id="VIXA01000001">
    <property type="protein sequence ID" value="TWG27830.1"/>
    <property type="molecule type" value="Genomic_DNA"/>
</dbReference>
<dbReference type="InterPro" id="IPR036291">
    <property type="entry name" value="NAD(P)-bd_dom_sf"/>
</dbReference>
<dbReference type="InterPro" id="IPR020904">
    <property type="entry name" value="Sc_DH/Rdtase_CS"/>
</dbReference>
<organism evidence="4 5">
    <name type="scientific">Micromonospora palomenae</name>
    <dbReference type="NCBI Taxonomy" id="1461247"/>
    <lineage>
        <taxon>Bacteria</taxon>
        <taxon>Bacillati</taxon>
        <taxon>Actinomycetota</taxon>
        <taxon>Actinomycetes</taxon>
        <taxon>Micromonosporales</taxon>
        <taxon>Micromonosporaceae</taxon>
        <taxon>Micromonospora</taxon>
    </lineage>
</organism>
<dbReference type="GO" id="GO:0016614">
    <property type="term" value="F:oxidoreductase activity, acting on CH-OH group of donors"/>
    <property type="evidence" value="ECO:0007669"/>
    <property type="project" value="UniProtKB-ARBA"/>
</dbReference>
<evidence type="ECO:0000313" key="5">
    <source>
        <dbReference type="Proteomes" id="UP000319927"/>
    </source>
</evidence>
<dbReference type="PROSITE" id="PS00061">
    <property type="entry name" value="ADH_SHORT"/>
    <property type="match status" value="1"/>
</dbReference>
<keyword evidence="5" id="KW-1185">Reference proteome</keyword>
<dbReference type="Gene3D" id="3.40.50.720">
    <property type="entry name" value="NAD(P)-binding Rossmann-like Domain"/>
    <property type="match status" value="1"/>
</dbReference>
<sequence>MSEDQYTQQDPTEQYGQQQGQPAQQQSAPGATGEMGPKPDHGEESYRGSDRLTGKRALITGGDSGIGRAVAIAFAREGADVVISYLSEEEDADARETVRLVEEAGRRGMAVRTDLTDEGHCRELVKRTLADLGGIDILVNNAAYQMSQDDGIAGISTAQFDRVLKTNLYAMFWLCQEAIPHMDDGATIINTTSIQAFDPSPQLLDYATTKAGIANFTKGLAAQLAEKGIRVNAVAPGPIWTPLIPATMPQEKVKQFGTDTPMGRPGQPAELAPAYVFFASQESSYVTGEILGVTGGRFTK</sequence>
<dbReference type="SUPFAM" id="SSF51735">
    <property type="entry name" value="NAD(P)-binding Rossmann-fold domains"/>
    <property type="match status" value="1"/>
</dbReference>
<dbReference type="PRINTS" id="PR00080">
    <property type="entry name" value="SDRFAMILY"/>
</dbReference>
<dbReference type="CDD" id="cd05355">
    <property type="entry name" value="SDR_c1"/>
    <property type="match status" value="1"/>
</dbReference>
<dbReference type="AlphaFoldDB" id="A0A561WVE6"/>
<evidence type="ECO:0000256" key="1">
    <source>
        <dbReference type="ARBA" id="ARBA00006484"/>
    </source>
</evidence>
<dbReference type="InterPro" id="IPR002347">
    <property type="entry name" value="SDR_fam"/>
</dbReference>
<keyword evidence="2" id="KW-0560">Oxidoreductase</keyword>
<dbReference type="PANTHER" id="PTHR48107:SF16">
    <property type="entry name" value="NADPH-DEPENDENT ALDEHYDE REDUCTASE 1, CHLOROPLASTIC"/>
    <property type="match status" value="1"/>
</dbReference>
<evidence type="ECO:0008006" key="6">
    <source>
        <dbReference type="Google" id="ProtNLM"/>
    </source>
</evidence>
<dbReference type="RefSeq" id="WP_154936861.1">
    <property type="nucleotide sequence ID" value="NZ_VIXA01000001.1"/>
</dbReference>
<dbReference type="NCBIfam" id="NF005559">
    <property type="entry name" value="PRK07231.1"/>
    <property type="match status" value="1"/>
</dbReference>
<gene>
    <name evidence="4" type="ORF">FHX75_11978</name>
</gene>
<dbReference type="OrthoDB" id="9809287at2"/>
<comment type="similarity">
    <text evidence="1">Belongs to the short-chain dehydrogenases/reductases (SDR) family.</text>
</comment>
<dbReference type="Proteomes" id="UP000319927">
    <property type="component" value="Unassembled WGS sequence"/>
</dbReference>
<feature type="compositionally biased region" description="Low complexity" evidence="3">
    <location>
        <begin position="7"/>
        <end position="32"/>
    </location>
</feature>
<dbReference type="Pfam" id="PF13561">
    <property type="entry name" value="adh_short_C2"/>
    <property type="match status" value="1"/>
</dbReference>
<evidence type="ECO:0000256" key="3">
    <source>
        <dbReference type="SAM" id="MobiDB-lite"/>
    </source>
</evidence>